<dbReference type="Proteomes" id="UP000606463">
    <property type="component" value="Unassembled WGS sequence"/>
</dbReference>
<evidence type="ECO:0000256" key="7">
    <source>
        <dbReference type="SAM" id="Phobius"/>
    </source>
</evidence>
<dbReference type="AlphaFoldDB" id="A0A9D0YQ15"/>
<dbReference type="Pfam" id="PF01311">
    <property type="entry name" value="Bac_export_1"/>
    <property type="match status" value="1"/>
</dbReference>
<sequence>MNLYLDPLWVYLYFLYYFRILFFLIPQTIFTFGVLPNLFLAHLVFALSWVFIYLSPPPKDIAIPTNEIQLLLLISKEALLGFILGFFVRLLYILFVTLGELVNLHVGLAMANLMLPGEGIVGVFGNLFRVMGGLLFFALGGLEASFYGLKLSFDTVPVTTFDPFTLNYQIFTLTLVKIFSIALSMALPVIAVYLLVNLILALTNRLVPNVNIFFAGYPVYMMANFAIVALLAPALGWLGARIIEKYLTAFAEFVRSLPH</sequence>
<organism evidence="8 9">
    <name type="scientific">Aquifex aeolicus</name>
    <dbReference type="NCBI Taxonomy" id="63363"/>
    <lineage>
        <taxon>Bacteria</taxon>
        <taxon>Pseudomonadati</taxon>
        <taxon>Aquificota</taxon>
        <taxon>Aquificia</taxon>
        <taxon>Aquificales</taxon>
        <taxon>Aquificaceae</taxon>
        <taxon>Aquifex</taxon>
    </lineage>
</organism>
<comment type="caution">
    <text evidence="8">The sequence shown here is derived from an EMBL/GenBank/DDBJ whole genome shotgun (WGS) entry which is preliminary data.</text>
</comment>
<feature type="transmembrane region" description="Helical" evidence="7">
    <location>
        <begin position="220"/>
        <end position="240"/>
    </location>
</feature>
<feature type="transmembrane region" description="Helical" evidence="7">
    <location>
        <begin position="77"/>
        <end position="99"/>
    </location>
</feature>
<dbReference type="InterPro" id="IPR002010">
    <property type="entry name" value="T3SS_IM_R"/>
</dbReference>
<dbReference type="PANTHER" id="PTHR30065">
    <property type="entry name" value="FLAGELLAR BIOSYNTHETIC PROTEIN FLIR"/>
    <property type="match status" value="1"/>
</dbReference>
<evidence type="ECO:0000256" key="1">
    <source>
        <dbReference type="ARBA" id="ARBA00004651"/>
    </source>
</evidence>
<keyword evidence="4 7" id="KW-0812">Transmembrane</keyword>
<dbReference type="PRINTS" id="PR00953">
    <property type="entry name" value="TYPE3IMRPROT"/>
</dbReference>
<evidence type="ECO:0000256" key="4">
    <source>
        <dbReference type="ARBA" id="ARBA00022692"/>
    </source>
</evidence>
<evidence type="ECO:0000256" key="5">
    <source>
        <dbReference type="ARBA" id="ARBA00022989"/>
    </source>
</evidence>
<feature type="transmembrane region" description="Helical" evidence="7">
    <location>
        <begin position="12"/>
        <end position="32"/>
    </location>
</feature>
<feature type="transmembrane region" description="Helical" evidence="7">
    <location>
        <begin position="119"/>
        <end position="142"/>
    </location>
</feature>
<evidence type="ECO:0000256" key="3">
    <source>
        <dbReference type="ARBA" id="ARBA00022475"/>
    </source>
</evidence>
<protein>
    <recommendedName>
        <fullName evidence="10">Flagellar biosynthetic protein FliR</fullName>
    </recommendedName>
</protein>
<accession>A0A9D0YQ15</accession>
<gene>
    <name evidence="8" type="ORF">EYH37_00715</name>
</gene>
<dbReference type="PANTHER" id="PTHR30065:SF1">
    <property type="entry name" value="SURFACE PRESENTATION OF ANTIGENS PROTEIN SPAR"/>
    <property type="match status" value="1"/>
</dbReference>
<keyword evidence="6 7" id="KW-0472">Membrane</keyword>
<feature type="transmembrane region" description="Helical" evidence="7">
    <location>
        <begin position="38"/>
        <end position="56"/>
    </location>
</feature>
<evidence type="ECO:0000313" key="8">
    <source>
        <dbReference type="EMBL" id="HIP97879.1"/>
    </source>
</evidence>
<dbReference type="GO" id="GO:0006605">
    <property type="term" value="P:protein targeting"/>
    <property type="evidence" value="ECO:0007669"/>
    <property type="project" value="InterPro"/>
</dbReference>
<feature type="transmembrane region" description="Helical" evidence="7">
    <location>
        <begin position="178"/>
        <end position="200"/>
    </location>
</feature>
<keyword evidence="3" id="KW-1003">Cell membrane</keyword>
<proteinExistence type="inferred from homology"/>
<name>A0A9D0YQ15_AQUAO</name>
<evidence type="ECO:0008006" key="10">
    <source>
        <dbReference type="Google" id="ProtNLM"/>
    </source>
</evidence>
<reference evidence="8" key="1">
    <citation type="journal article" date="2020" name="ISME J.">
        <title>Gammaproteobacteria mediating utilization of methyl-, sulfur- and petroleum organic compounds in deep ocean hydrothermal plumes.</title>
        <authorList>
            <person name="Zhou Z."/>
            <person name="Liu Y."/>
            <person name="Pan J."/>
            <person name="Cron B.R."/>
            <person name="Toner B.M."/>
            <person name="Anantharaman K."/>
            <person name="Breier J.A."/>
            <person name="Dick G.J."/>
            <person name="Li M."/>
        </authorList>
    </citation>
    <scope>NUCLEOTIDE SEQUENCE</scope>
    <source>
        <strain evidence="8">SZUA-1501</strain>
    </source>
</reference>
<keyword evidence="5 7" id="KW-1133">Transmembrane helix</keyword>
<evidence type="ECO:0000256" key="2">
    <source>
        <dbReference type="ARBA" id="ARBA00009772"/>
    </source>
</evidence>
<dbReference type="EMBL" id="DQVE01000007">
    <property type="protein sequence ID" value="HIP97879.1"/>
    <property type="molecule type" value="Genomic_DNA"/>
</dbReference>
<dbReference type="GO" id="GO:0005886">
    <property type="term" value="C:plasma membrane"/>
    <property type="evidence" value="ECO:0007669"/>
    <property type="project" value="UniProtKB-SubCell"/>
</dbReference>
<comment type="subcellular location">
    <subcellularLocation>
        <location evidence="1">Cell membrane</location>
        <topology evidence="1">Multi-pass membrane protein</topology>
    </subcellularLocation>
</comment>
<evidence type="ECO:0000313" key="9">
    <source>
        <dbReference type="Proteomes" id="UP000606463"/>
    </source>
</evidence>
<evidence type="ECO:0000256" key="6">
    <source>
        <dbReference type="ARBA" id="ARBA00023136"/>
    </source>
</evidence>
<comment type="similarity">
    <text evidence="2">Belongs to the FliR/MopE/SpaR family.</text>
</comment>